<evidence type="ECO:0000313" key="2">
    <source>
        <dbReference type="Proteomes" id="UP000325902"/>
    </source>
</evidence>
<dbReference type="AlphaFoldDB" id="A0A5N5D614"/>
<reference evidence="1 2" key="1">
    <citation type="journal article" date="2019" name="Sci. Rep.">
        <title>A multi-omics analysis of the grapevine pathogen Lasiodiplodia theobromae reveals that temperature affects the expression of virulence- and pathogenicity-related genes.</title>
        <authorList>
            <person name="Felix C."/>
            <person name="Meneses R."/>
            <person name="Goncalves M.F.M."/>
            <person name="Tilleman L."/>
            <person name="Duarte A.S."/>
            <person name="Jorrin-Novo J.V."/>
            <person name="Van de Peer Y."/>
            <person name="Deforce D."/>
            <person name="Van Nieuwerburgh F."/>
            <person name="Esteves A.C."/>
            <person name="Alves A."/>
        </authorList>
    </citation>
    <scope>NUCLEOTIDE SEQUENCE [LARGE SCALE GENOMIC DNA]</scope>
    <source>
        <strain evidence="1 2">LA-SOL3</strain>
    </source>
</reference>
<proteinExistence type="predicted"/>
<gene>
    <name evidence="1" type="ORF">DBV05_g8293</name>
</gene>
<dbReference type="Proteomes" id="UP000325902">
    <property type="component" value="Unassembled WGS sequence"/>
</dbReference>
<evidence type="ECO:0000313" key="1">
    <source>
        <dbReference type="EMBL" id="KAB2573047.1"/>
    </source>
</evidence>
<dbReference type="SUPFAM" id="SSF54909">
    <property type="entry name" value="Dimeric alpha+beta barrel"/>
    <property type="match status" value="1"/>
</dbReference>
<name>A0A5N5D614_9PEZI</name>
<dbReference type="InterPro" id="IPR011008">
    <property type="entry name" value="Dimeric_a/b-barrel"/>
</dbReference>
<dbReference type="EMBL" id="VCHE01000066">
    <property type="protein sequence ID" value="KAB2573047.1"/>
    <property type="molecule type" value="Genomic_DNA"/>
</dbReference>
<evidence type="ECO:0008006" key="3">
    <source>
        <dbReference type="Google" id="ProtNLM"/>
    </source>
</evidence>
<comment type="caution">
    <text evidence="1">The sequence shown here is derived from an EMBL/GenBank/DDBJ whole genome shotgun (WGS) entry which is preliminary data.</text>
</comment>
<dbReference type="PANTHER" id="PTHR40260:SF2">
    <property type="entry name" value="BLR8190 PROTEIN"/>
    <property type="match status" value="1"/>
</dbReference>
<protein>
    <recommendedName>
        <fullName evidence="3">EthD domain-containing protein</fullName>
    </recommendedName>
</protein>
<dbReference type="Gene3D" id="3.30.70.100">
    <property type="match status" value="1"/>
</dbReference>
<keyword evidence="2" id="KW-1185">Reference proteome</keyword>
<dbReference type="PANTHER" id="PTHR40260">
    <property type="entry name" value="BLR8190 PROTEIN"/>
    <property type="match status" value="1"/>
</dbReference>
<dbReference type="OrthoDB" id="4892971at2759"/>
<sequence length="101" mass="11546">MTVKYIALYPKGSVFNKEHYIKHHMPLIAKHYPDSFLKWEAVELAADSTYEILTRIEWTTAEAFESLHNSEAGKEIFADVRNFASAPPIFFKEEKVIGSGP</sequence>
<organism evidence="1 2">
    <name type="scientific">Lasiodiplodia theobromae</name>
    <dbReference type="NCBI Taxonomy" id="45133"/>
    <lineage>
        <taxon>Eukaryota</taxon>
        <taxon>Fungi</taxon>
        <taxon>Dikarya</taxon>
        <taxon>Ascomycota</taxon>
        <taxon>Pezizomycotina</taxon>
        <taxon>Dothideomycetes</taxon>
        <taxon>Dothideomycetes incertae sedis</taxon>
        <taxon>Botryosphaeriales</taxon>
        <taxon>Botryosphaeriaceae</taxon>
        <taxon>Lasiodiplodia</taxon>
    </lineage>
</organism>
<accession>A0A5N5D614</accession>